<proteinExistence type="predicted"/>
<evidence type="ECO:0000313" key="1">
    <source>
        <dbReference type="EMBL" id="CAA2955330.1"/>
    </source>
</evidence>
<name>A0A8S0PPI8_OLEEU</name>
<dbReference type="Proteomes" id="UP000594638">
    <property type="component" value="Unassembled WGS sequence"/>
</dbReference>
<accession>A0A8S0PPI8</accession>
<evidence type="ECO:0000313" key="2">
    <source>
        <dbReference type="Proteomes" id="UP000594638"/>
    </source>
</evidence>
<dbReference type="EMBL" id="CACTIH010000146">
    <property type="protein sequence ID" value="CAA2955330.1"/>
    <property type="molecule type" value="Genomic_DNA"/>
</dbReference>
<gene>
    <name evidence="1" type="ORF">OLEA9_A102557</name>
</gene>
<protein>
    <submittedName>
        <fullName evidence="1">Uncharacterized protein</fullName>
    </submittedName>
</protein>
<reference evidence="1 2" key="1">
    <citation type="submission" date="2019-12" db="EMBL/GenBank/DDBJ databases">
        <authorList>
            <person name="Alioto T."/>
            <person name="Alioto T."/>
            <person name="Gomez Garrido J."/>
        </authorList>
    </citation>
    <scope>NUCLEOTIDE SEQUENCE [LARGE SCALE GENOMIC DNA]</scope>
</reference>
<dbReference type="AlphaFoldDB" id="A0A8S0PPI8"/>
<keyword evidence="2" id="KW-1185">Reference proteome</keyword>
<organism evidence="1 2">
    <name type="scientific">Olea europaea subsp. europaea</name>
    <dbReference type="NCBI Taxonomy" id="158383"/>
    <lineage>
        <taxon>Eukaryota</taxon>
        <taxon>Viridiplantae</taxon>
        <taxon>Streptophyta</taxon>
        <taxon>Embryophyta</taxon>
        <taxon>Tracheophyta</taxon>
        <taxon>Spermatophyta</taxon>
        <taxon>Magnoliopsida</taxon>
        <taxon>eudicotyledons</taxon>
        <taxon>Gunneridae</taxon>
        <taxon>Pentapetalae</taxon>
        <taxon>asterids</taxon>
        <taxon>lamiids</taxon>
        <taxon>Lamiales</taxon>
        <taxon>Oleaceae</taxon>
        <taxon>Oleeae</taxon>
        <taxon>Olea</taxon>
    </lineage>
</organism>
<sequence>MFGMRPDHVRGASRVSTKLKKHGVQAMLGAHACSQTFWTIFGTRCAGQIRDKSWPRKGRSLIFNHFLTIFRHSVQAMFGTHPGRDRNVTSFLSIFRQFLGHGVQAMFRTHLSHDRDGARFSGHVRDSSVSRQGYNLISMHFYAVSRARCAGHVLAAFVGTMFRPCPGRVLAEVGTHPDFQAFLDNFWDSMCRPCSGRVMATAVSGTRCAGSARDASGLWQGCSLVSKHFLVVFETRRVGYVQDAAGTHPDFYIFLGNFFNTVCKEFSRCVRAAARM</sequence>
<dbReference type="Gramene" id="OE9A102557T1">
    <property type="protein sequence ID" value="OE9A102557C1"/>
    <property type="gene ID" value="OE9A102557"/>
</dbReference>
<comment type="caution">
    <text evidence="1">The sequence shown here is derived from an EMBL/GenBank/DDBJ whole genome shotgun (WGS) entry which is preliminary data.</text>
</comment>